<protein>
    <recommendedName>
        <fullName evidence="3">Glycosyltransferase</fullName>
    </recommendedName>
</protein>
<name>A0ABQ4QZM6_9HYPH</name>
<proteinExistence type="predicted"/>
<accession>A0ABQ4QZM6</accession>
<evidence type="ECO:0000313" key="1">
    <source>
        <dbReference type="EMBL" id="GJD50627.1"/>
    </source>
</evidence>
<dbReference type="SUPFAM" id="SSF53756">
    <property type="entry name" value="UDP-Glycosyltransferase/glycogen phosphorylase"/>
    <property type="match status" value="1"/>
</dbReference>
<reference evidence="1" key="1">
    <citation type="journal article" date="2021" name="Front. Microbiol.">
        <title>Comprehensive Comparative Genomics and Phenotyping of Methylobacterium Species.</title>
        <authorList>
            <person name="Alessa O."/>
            <person name="Ogura Y."/>
            <person name="Fujitani Y."/>
            <person name="Takami H."/>
            <person name="Hayashi T."/>
            <person name="Sahin N."/>
            <person name="Tani A."/>
        </authorList>
    </citation>
    <scope>NUCLEOTIDE SEQUENCE</scope>
    <source>
        <strain evidence="1">KCTC 52305</strain>
    </source>
</reference>
<comment type="caution">
    <text evidence="1">The sequence shown here is derived from an EMBL/GenBank/DDBJ whole genome shotgun (WGS) entry which is preliminary data.</text>
</comment>
<evidence type="ECO:0000313" key="2">
    <source>
        <dbReference type="Proteomes" id="UP001055167"/>
    </source>
</evidence>
<organism evidence="1 2">
    <name type="scientific">Methylobacterium crusticola</name>
    <dbReference type="NCBI Taxonomy" id="1697972"/>
    <lineage>
        <taxon>Bacteria</taxon>
        <taxon>Pseudomonadati</taxon>
        <taxon>Pseudomonadota</taxon>
        <taxon>Alphaproteobacteria</taxon>
        <taxon>Hyphomicrobiales</taxon>
        <taxon>Methylobacteriaceae</taxon>
        <taxon>Methylobacterium</taxon>
    </lineage>
</organism>
<reference evidence="1" key="2">
    <citation type="submission" date="2021-08" db="EMBL/GenBank/DDBJ databases">
        <authorList>
            <person name="Tani A."/>
            <person name="Ola A."/>
            <person name="Ogura Y."/>
            <person name="Katsura K."/>
            <person name="Hayashi T."/>
        </authorList>
    </citation>
    <scope>NUCLEOTIDE SEQUENCE</scope>
    <source>
        <strain evidence="1">KCTC 52305</strain>
    </source>
</reference>
<dbReference type="Gene3D" id="3.40.50.2000">
    <property type="entry name" value="Glycogen Phosphorylase B"/>
    <property type="match status" value="1"/>
</dbReference>
<dbReference type="EMBL" id="BPQH01000010">
    <property type="protein sequence ID" value="GJD50627.1"/>
    <property type="molecule type" value="Genomic_DNA"/>
</dbReference>
<evidence type="ECO:0008006" key="3">
    <source>
        <dbReference type="Google" id="ProtNLM"/>
    </source>
</evidence>
<keyword evidence="2" id="KW-1185">Reference proteome</keyword>
<gene>
    <name evidence="1" type="ORF">OPKNFCMD_3370</name>
</gene>
<dbReference type="RefSeq" id="WP_238313572.1">
    <property type="nucleotide sequence ID" value="NZ_BPQH01000010.1"/>
</dbReference>
<sequence>MDEDAFGAQLRADLPFLTLDPARPGATTILCLADGPGATWRISFERPLRAARARREVRFACLDEAALRVLPPGAAGAGLRTLMEVLAPDAVVMSRFAGPLVGPVLREAARAACPVVVHLDDDLFQVPDELGPAKAARHGAPARRGSLHAACRGADLIYASTRALHLRLGRAGYPAPAVYGAVYCAAHEPFADYAPRRPPAIGYMGTSGHEADLAAWVPAVLALMRARADLRFETFGTVAMPPALAEAFPGRVSRRPPVADYDAFLDAMRGLGWAVGLAPLRPTPFNAVKADTKLVEYAAAGIPAVVAEGPAYAEAVAAGAALAAGSAEACAAAAAGLLDAPGRAAAQVGRAHAFLRGHRRADDLAGQVMRVLTESIRARRAGHRIALPARVAAGGEAAPAAPPPAA</sequence>
<dbReference type="Proteomes" id="UP001055167">
    <property type="component" value="Unassembled WGS sequence"/>
</dbReference>